<accession>A0A1Y5U0F9</accession>
<dbReference type="PANTHER" id="PTHR47756:SF1">
    <property type="entry name" value="BLL0085 PROTEIN"/>
    <property type="match status" value="1"/>
</dbReference>
<feature type="domain" description="RNA polymerase sigma factor 70 region 4 type 2" evidence="2">
    <location>
        <begin position="117"/>
        <end position="167"/>
    </location>
</feature>
<dbReference type="InterPro" id="IPR046531">
    <property type="entry name" value="DUF6596"/>
</dbReference>
<dbReference type="InParanoid" id="A0A1Y5U0F9"/>
<dbReference type="Proteomes" id="UP000193200">
    <property type="component" value="Unassembled WGS sequence"/>
</dbReference>
<feature type="domain" description="DUF6596" evidence="3">
    <location>
        <begin position="186"/>
        <end position="286"/>
    </location>
</feature>
<dbReference type="InterPro" id="IPR014284">
    <property type="entry name" value="RNA_pol_sigma-70_dom"/>
</dbReference>
<dbReference type="RefSeq" id="WP_085885335.1">
    <property type="nucleotide sequence ID" value="NZ_FWFR01000004.1"/>
</dbReference>
<dbReference type="Pfam" id="PF08281">
    <property type="entry name" value="Sigma70_r4_2"/>
    <property type="match status" value="1"/>
</dbReference>
<dbReference type="InterPro" id="IPR013325">
    <property type="entry name" value="RNA_pol_sigma_r2"/>
</dbReference>
<dbReference type="NCBIfam" id="TIGR02937">
    <property type="entry name" value="sigma70-ECF"/>
    <property type="match status" value="1"/>
</dbReference>
<dbReference type="Gene3D" id="1.10.10.10">
    <property type="entry name" value="Winged helix-like DNA-binding domain superfamily/Winged helix DNA-binding domain"/>
    <property type="match status" value="1"/>
</dbReference>
<evidence type="ECO:0000313" key="4">
    <source>
        <dbReference type="EMBL" id="SLN75968.1"/>
    </source>
</evidence>
<dbReference type="SUPFAM" id="SSF88946">
    <property type="entry name" value="Sigma2 domain of RNA polymerase sigma factors"/>
    <property type="match status" value="1"/>
</dbReference>
<sequence>MTGRLCREDRFAAVLGSARPRVVGALTRYFRDLDRAEDAFQTASLRALGSWPERGLPDDPVAWLILAGRNAGIDAIRRNRRTVPLDTDQISDGLDSEEAALERIELDDYRDDILRLLFICCHPAIPQSDQMALALKVVAGLSVREIARAFLVTRKAMEQRITRAKRKVADAGIPFATPSLAERAERLGTVSGHLYLMFNEGYASAGEGAHIRAPLCEEAIRLIRLLLRLFPAQSEIMGLLALCLFQHSRARARLDPDGNIILLDEQDRGLWNRTLIDEGRVLLEKALRKHRPGPYQVQAAIAAVHCAAPCAADTDWAEIDRLYGALESLQPSPVVTLNRAVARAKVAGPEAALALVDGLGDALQGYLYYHGVRGALLAEIGDLKAAREAITCALGLAATAAERQHLEARLAAL</sequence>
<organism evidence="4 5">
    <name type="scientific">Oceanibacterium hippocampi</name>
    <dbReference type="NCBI Taxonomy" id="745714"/>
    <lineage>
        <taxon>Bacteria</taxon>
        <taxon>Pseudomonadati</taxon>
        <taxon>Pseudomonadota</taxon>
        <taxon>Alphaproteobacteria</taxon>
        <taxon>Sneathiellales</taxon>
        <taxon>Sneathiellaceae</taxon>
        <taxon>Oceanibacterium</taxon>
    </lineage>
</organism>
<dbReference type="AlphaFoldDB" id="A0A1Y5U0F9"/>
<evidence type="ECO:0000313" key="5">
    <source>
        <dbReference type="Proteomes" id="UP000193200"/>
    </source>
</evidence>
<dbReference type="InterPro" id="IPR013324">
    <property type="entry name" value="RNA_pol_sigma_r3/r4-like"/>
</dbReference>
<dbReference type="Pfam" id="PF20239">
    <property type="entry name" value="DUF6596"/>
    <property type="match status" value="1"/>
</dbReference>
<dbReference type="InterPro" id="IPR013249">
    <property type="entry name" value="RNA_pol_sigma70_r4_t2"/>
</dbReference>
<dbReference type="EMBL" id="FWFR01000004">
    <property type="protein sequence ID" value="SLN75968.1"/>
    <property type="molecule type" value="Genomic_DNA"/>
</dbReference>
<proteinExistence type="predicted"/>
<evidence type="ECO:0000259" key="3">
    <source>
        <dbReference type="Pfam" id="PF20239"/>
    </source>
</evidence>
<protein>
    <submittedName>
        <fullName evidence="4">RNA polymerase sigma factor</fullName>
    </submittedName>
</protein>
<dbReference type="InterPro" id="IPR036388">
    <property type="entry name" value="WH-like_DNA-bd_sf"/>
</dbReference>
<evidence type="ECO:0000259" key="2">
    <source>
        <dbReference type="Pfam" id="PF08281"/>
    </source>
</evidence>
<gene>
    <name evidence="4" type="ORF">OCH7691_04004</name>
</gene>
<keyword evidence="5" id="KW-1185">Reference proteome</keyword>
<dbReference type="GO" id="GO:0006352">
    <property type="term" value="P:DNA-templated transcription initiation"/>
    <property type="evidence" value="ECO:0007669"/>
    <property type="project" value="InterPro"/>
</dbReference>
<dbReference type="OrthoDB" id="9780299at2"/>
<feature type="domain" description="RNA polymerase sigma-70 region 2" evidence="1">
    <location>
        <begin position="19"/>
        <end position="82"/>
    </location>
</feature>
<dbReference type="Pfam" id="PF04542">
    <property type="entry name" value="Sigma70_r2"/>
    <property type="match status" value="1"/>
</dbReference>
<dbReference type="InterPro" id="IPR007627">
    <property type="entry name" value="RNA_pol_sigma70_r2"/>
</dbReference>
<dbReference type="GO" id="GO:0016987">
    <property type="term" value="F:sigma factor activity"/>
    <property type="evidence" value="ECO:0007669"/>
    <property type="project" value="InterPro"/>
</dbReference>
<evidence type="ECO:0000259" key="1">
    <source>
        <dbReference type="Pfam" id="PF04542"/>
    </source>
</evidence>
<dbReference type="Gene3D" id="1.10.1740.10">
    <property type="match status" value="1"/>
</dbReference>
<dbReference type="PANTHER" id="PTHR47756">
    <property type="entry name" value="BLL6612 PROTEIN-RELATED"/>
    <property type="match status" value="1"/>
</dbReference>
<dbReference type="SUPFAM" id="SSF88659">
    <property type="entry name" value="Sigma3 and sigma4 domains of RNA polymerase sigma factors"/>
    <property type="match status" value="1"/>
</dbReference>
<name>A0A1Y5U0F9_9PROT</name>
<reference evidence="4 5" key="1">
    <citation type="submission" date="2017-03" db="EMBL/GenBank/DDBJ databases">
        <authorList>
            <person name="Afonso C.L."/>
            <person name="Miller P.J."/>
            <person name="Scott M.A."/>
            <person name="Spackman E."/>
            <person name="Goraichik I."/>
            <person name="Dimitrov K.M."/>
            <person name="Suarez D.L."/>
            <person name="Swayne D.E."/>
        </authorList>
    </citation>
    <scope>NUCLEOTIDE SEQUENCE [LARGE SCALE GENOMIC DNA]</scope>
    <source>
        <strain evidence="4 5">CECT 7691</strain>
    </source>
</reference>
<dbReference type="GO" id="GO:0003677">
    <property type="term" value="F:DNA binding"/>
    <property type="evidence" value="ECO:0007669"/>
    <property type="project" value="InterPro"/>
</dbReference>